<keyword evidence="4 8" id="KW-0285">Flavoprotein</keyword>
<evidence type="ECO:0000256" key="6">
    <source>
        <dbReference type="ARBA" id="ARBA00023002"/>
    </source>
</evidence>
<dbReference type="EMBL" id="CP097160">
    <property type="protein sequence ID" value="UQN14167.1"/>
    <property type="molecule type" value="Genomic_DNA"/>
</dbReference>
<comment type="catalytic activity">
    <reaction evidence="7">
        <text>(6S)-5-methyl-5,6,7,8-tetrahydrofolate + NAD(+) = (6R)-5,10-methylene-5,6,7,8-tetrahydrofolate + NADH + H(+)</text>
        <dbReference type="Rhea" id="RHEA:19821"/>
        <dbReference type="ChEBI" id="CHEBI:15378"/>
        <dbReference type="ChEBI" id="CHEBI:15636"/>
        <dbReference type="ChEBI" id="CHEBI:18608"/>
        <dbReference type="ChEBI" id="CHEBI:57540"/>
        <dbReference type="ChEBI" id="CHEBI:57945"/>
        <dbReference type="EC" id="1.5.1.54"/>
    </reaction>
    <physiologicalReaction direction="right-to-left" evidence="7">
        <dbReference type="Rhea" id="RHEA:19823"/>
    </physiologicalReaction>
</comment>
<accession>A0ABY4MY85</accession>
<proteinExistence type="inferred from homology"/>
<sequence>MRDFSLEITSRDVAAIPAAAELIPAGTRINVTFLSNEEPATTVAAARAVLDAGFVPVPHLAARRIRSLDVFMSLLEQLQAAGVAEHLFLIAGDPAQPEGPFSDAASLIRAVRLADYGVREVGIAGYPEGHPNIATDVLWASLDEKLGELRTQGLAPVVVTQFGFDADAVATWVGEVRARGYDGPIRVGAPGPAGVKRLLRYASRFGVTSSAGIVRKYGFSLANLMGTAGPDTFIRSLQDAVARDAALGEVAMHFYTFGGLDATAAWARDFVAASGGAS</sequence>
<keyword evidence="5 8" id="KW-0274">FAD</keyword>
<evidence type="ECO:0000256" key="1">
    <source>
        <dbReference type="ARBA" id="ARBA00001974"/>
    </source>
</evidence>
<dbReference type="GO" id="GO:0004489">
    <property type="term" value="F:methylenetetrahydrofolate reductase [NAD(P)H] activity"/>
    <property type="evidence" value="ECO:0007669"/>
    <property type="project" value="UniProtKB-EC"/>
</dbReference>
<comment type="cofactor">
    <cofactor evidence="1 8">
        <name>FAD</name>
        <dbReference type="ChEBI" id="CHEBI:57692"/>
    </cofactor>
</comment>
<evidence type="ECO:0000256" key="4">
    <source>
        <dbReference type="ARBA" id="ARBA00022630"/>
    </source>
</evidence>
<dbReference type="PANTHER" id="PTHR45754">
    <property type="entry name" value="METHYLENETETRAHYDROFOLATE REDUCTASE"/>
    <property type="match status" value="1"/>
</dbReference>
<dbReference type="PANTHER" id="PTHR45754:SF3">
    <property type="entry name" value="METHYLENETETRAHYDROFOLATE REDUCTASE (NADPH)"/>
    <property type="match status" value="1"/>
</dbReference>
<reference evidence="9" key="1">
    <citation type="submission" date="2022-05" db="EMBL/GenBank/DDBJ databases">
        <title>Complete genome sequence of toluene-degrading Gulosibacter sediminis strain ACHW.36C.</title>
        <authorList>
            <person name="Wai A.C."/>
            <person name="Lai G.K."/>
            <person name="Griffin S.D."/>
            <person name="Leung F.C."/>
        </authorList>
    </citation>
    <scope>NUCLEOTIDE SEQUENCE [LARGE SCALE GENOMIC DNA]</scope>
    <source>
        <strain evidence="9">ACHW.36C</strain>
    </source>
</reference>
<protein>
    <recommendedName>
        <fullName evidence="8">Methylenetetrahydrofolate reductase</fullName>
    </recommendedName>
</protein>
<evidence type="ECO:0000313" key="9">
    <source>
        <dbReference type="EMBL" id="UQN14167.1"/>
    </source>
</evidence>
<comment type="similarity">
    <text evidence="3 8">Belongs to the methylenetetrahydrofolate reductase family.</text>
</comment>
<evidence type="ECO:0000256" key="8">
    <source>
        <dbReference type="RuleBase" id="RU003862"/>
    </source>
</evidence>
<dbReference type="InterPro" id="IPR003171">
    <property type="entry name" value="Mehydrof_redctse-like"/>
</dbReference>
<name>A0ABY4MY85_9MICO</name>
<evidence type="ECO:0000256" key="5">
    <source>
        <dbReference type="ARBA" id="ARBA00022827"/>
    </source>
</evidence>
<organism evidence="9">
    <name type="scientific">Gulosibacter sediminis</name>
    <dbReference type="NCBI Taxonomy" id="1729695"/>
    <lineage>
        <taxon>Bacteria</taxon>
        <taxon>Bacillati</taxon>
        <taxon>Actinomycetota</taxon>
        <taxon>Actinomycetes</taxon>
        <taxon>Micrococcales</taxon>
        <taxon>Microbacteriaceae</taxon>
        <taxon>Gulosibacter</taxon>
    </lineage>
</organism>
<dbReference type="InterPro" id="IPR029041">
    <property type="entry name" value="FAD-linked_oxidoreductase-like"/>
</dbReference>
<evidence type="ECO:0000256" key="7">
    <source>
        <dbReference type="ARBA" id="ARBA00048628"/>
    </source>
</evidence>
<keyword evidence="6 8" id="KW-0560">Oxidoreductase</keyword>
<comment type="pathway">
    <text evidence="2 8">One-carbon metabolism; tetrahydrofolate interconversion.</text>
</comment>
<dbReference type="Gene3D" id="3.20.20.220">
    <property type="match status" value="1"/>
</dbReference>
<evidence type="ECO:0000256" key="3">
    <source>
        <dbReference type="ARBA" id="ARBA00006743"/>
    </source>
</evidence>
<gene>
    <name evidence="9" type="ORF">M3M28_08900</name>
</gene>
<dbReference type="SUPFAM" id="SSF51730">
    <property type="entry name" value="FAD-linked oxidoreductase"/>
    <property type="match status" value="1"/>
</dbReference>
<dbReference type="Pfam" id="PF02219">
    <property type="entry name" value="MTHFR"/>
    <property type="match status" value="1"/>
</dbReference>
<evidence type="ECO:0000256" key="2">
    <source>
        <dbReference type="ARBA" id="ARBA00004777"/>
    </source>
</evidence>